<dbReference type="GO" id="GO:0106274">
    <property type="term" value="F:NAD+-protein-arginine ADP-ribosyltransferase activity"/>
    <property type="evidence" value="ECO:0007669"/>
    <property type="project" value="UniProtKB-EC"/>
</dbReference>
<comment type="caution">
    <text evidence="11">The sequence shown here is derived from an EMBL/GenBank/DDBJ whole genome shotgun (WGS) entry which is preliminary data.</text>
</comment>
<dbReference type="AlphaFoldDB" id="A0A818DWG3"/>
<gene>
    <name evidence="11" type="ORF">FME351_LOCUS13083</name>
    <name evidence="12" type="ORF">TSG867_LOCUS3691</name>
</gene>
<dbReference type="SUPFAM" id="SSF81901">
    <property type="entry name" value="HCP-like"/>
    <property type="match status" value="1"/>
</dbReference>
<protein>
    <recommendedName>
        <fullName evidence="9">NAD(P)(+)--arginine ADP-ribosyltransferase</fullName>
        <ecNumber evidence="9">2.4.2.31</ecNumber>
    </recommendedName>
    <alternativeName>
        <fullName evidence="9">Mono(ADP-ribosyl)transferase</fullName>
    </alternativeName>
</protein>
<feature type="repeat" description="TPR" evidence="8">
    <location>
        <begin position="551"/>
        <end position="584"/>
    </location>
</feature>
<feature type="repeat" description="TPR" evidence="8">
    <location>
        <begin position="719"/>
        <end position="752"/>
    </location>
</feature>
<keyword evidence="9" id="KW-0520">NAD</keyword>
<reference evidence="11" key="1">
    <citation type="submission" date="2021-02" db="EMBL/GenBank/DDBJ databases">
        <authorList>
            <person name="Nowell W R."/>
        </authorList>
    </citation>
    <scope>NUCLEOTIDE SEQUENCE</scope>
</reference>
<dbReference type="InterPro" id="IPR011990">
    <property type="entry name" value="TPR-like_helical_dom_sf"/>
</dbReference>
<dbReference type="Proteomes" id="UP000663869">
    <property type="component" value="Unassembled WGS sequence"/>
</dbReference>
<dbReference type="PANTHER" id="PTHR45641">
    <property type="entry name" value="TETRATRICOPEPTIDE REPEAT PROTEIN (AFU_ORTHOLOGUE AFUA_6G03870)"/>
    <property type="match status" value="1"/>
</dbReference>
<evidence type="ECO:0000313" key="12">
    <source>
        <dbReference type="EMBL" id="CAF4260771.1"/>
    </source>
</evidence>
<feature type="repeat" description="TPR" evidence="8">
    <location>
        <begin position="635"/>
        <end position="668"/>
    </location>
</feature>
<keyword evidence="3 9" id="KW-0808">Transferase</keyword>
<evidence type="ECO:0000313" key="13">
    <source>
        <dbReference type="Proteomes" id="UP000663869"/>
    </source>
</evidence>
<keyword evidence="2 9" id="KW-0328">Glycosyltransferase</keyword>
<evidence type="ECO:0000256" key="2">
    <source>
        <dbReference type="ARBA" id="ARBA00022676"/>
    </source>
</evidence>
<feature type="repeat" description="TPR" evidence="8">
    <location>
        <begin position="886"/>
        <end position="919"/>
    </location>
</feature>
<dbReference type="Gene3D" id="1.25.40.10">
    <property type="entry name" value="Tetratricopeptide repeat domain"/>
    <property type="match status" value="4"/>
</dbReference>
<evidence type="ECO:0000256" key="5">
    <source>
        <dbReference type="ARBA" id="ARBA00022737"/>
    </source>
</evidence>
<dbReference type="PROSITE" id="PS50005">
    <property type="entry name" value="TPR"/>
    <property type="match status" value="12"/>
</dbReference>
<accession>A0A818DWG3</accession>
<keyword evidence="6 8" id="KW-0802">TPR repeat</keyword>
<dbReference type="Proteomes" id="UP000663862">
    <property type="component" value="Unassembled WGS sequence"/>
</dbReference>
<evidence type="ECO:0000256" key="9">
    <source>
        <dbReference type="RuleBase" id="RU361228"/>
    </source>
</evidence>
<comment type="catalytic activity">
    <reaction evidence="7 9">
        <text>L-arginyl-[protein] + NAD(+) = N(omega)-(ADP-D-ribosyl)-L-arginyl-[protein] + nicotinamide + H(+)</text>
        <dbReference type="Rhea" id="RHEA:19149"/>
        <dbReference type="Rhea" id="RHEA-COMP:10532"/>
        <dbReference type="Rhea" id="RHEA-COMP:15087"/>
        <dbReference type="ChEBI" id="CHEBI:15378"/>
        <dbReference type="ChEBI" id="CHEBI:17154"/>
        <dbReference type="ChEBI" id="CHEBI:29965"/>
        <dbReference type="ChEBI" id="CHEBI:57540"/>
        <dbReference type="ChEBI" id="CHEBI:142554"/>
        <dbReference type="EC" id="2.4.2.31"/>
    </reaction>
</comment>
<dbReference type="InterPro" id="IPR019734">
    <property type="entry name" value="TPR_rpt"/>
</dbReference>
<dbReference type="PROSITE" id="PS50293">
    <property type="entry name" value="TPR_REGION"/>
    <property type="match status" value="5"/>
</dbReference>
<keyword evidence="5" id="KW-0677">Repeat</keyword>
<dbReference type="InterPro" id="IPR000768">
    <property type="entry name" value="ART"/>
</dbReference>
<feature type="repeat" description="TPR" evidence="8">
    <location>
        <begin position="509"/>
        <end position="542"/>
    </location>
</feature>
<proteinExistence type="inferred from homology"/>
<evidence type="ECO:0000313" key="11">
    <source>
        <dbReference type="EMBL" id="CAF3446646.1"/>
    </source>
</evidence>
<feature type="region of interest" description="Disordered" evidence="10">
    <location>
        <begin position="1"/>
        <end position="21"/>
    </location>
</feature>
<dbReference type="Gene3D" id="3.90.176.10">
    <property type="entry name" value="Toxin ADP-ribosyltransferase, Chain A, domain 1"/>
    <property type="match status" value="1"/>
</dbReference>
<dbReference type="Pfam" id="PF01129">
    <property type="entry name" value="ART"/>
    <property type="match status" value="1"/>
</dbReference>
<dbReference type="PANTHER" id="PTHR45641:SF1">
    <property type="entry name" value="AAA+ ATPASE DOMAIN-CONTAINING PROTEIN"/>
    <property type="match status" value="1"/>
</dbReference>
<feature type="repeat" description="TPR" evidence="8">
    <location>
        <begin position="761"/>
        <end position="794"/>
    </location>
</feature>
<dbReference type="EC" id="2.4.2.31" evidence="9"/>
<feature type="repeat" description="TPR" evidence="8">
    <location>
        <begin position="467"/>
        <end position="500"/>
    </location>
</feature>
<dbReference type="EMBL" id="CAJNYU010001557">
    <property type="protein sequence ID" value="CAF3446646.1"/>
    <property type="molecule type" value="Genomic_DNA"/>
</dbReference>
<evidence type="ECO:0000256" key="4">
    <source>
        <dbReference type="ARBA" id="ARBA00022695"/>
    </source>
</evidence>
<keyword evidence="9" id="KW-0521">NADP</keyword>
<feature type="repeat" description="TPR" evidence="8">
    <location>
        <begin position="803"/>
        <end position="836"/>
    </location>
</feature>
<evidence type="ECO:0000256" key="3">
    <source>
        <dbReference type="ARBA" id="ARBA00022679"/>
    </source>
</evidence>
<dbReference type="SMART" id="SM00028">
    <property type="entry name" value="TPR"/>
    <property type="match status" value="12"/>
</dbReference>
<feature type="repeat" description="TPR" evidence="8">
    <location>
        <begin position="677"/>
        <end position="710"/>
    </location>
</feature>
<evidence type="ECO:0000256" key="10">
    <source>
        <dbReference type="SAM" id="MobiDB-lite"/>
    </source>
</evidence>
<evidence type="ECO:0000256" key="1">
    <source>
        <dbReference type="ARBA" id="ARBA00009558"/>
    </source>
</evidence>
<dbReference type="PROSITE" id="PS51996">
    <property type="entry name" value="TR_MART"/>
    <property type="match status" value="1"/>
</dbReference>
<evidence type="ECO:0000256" key="7">
    <source>
        <dbReference type="ARBA" id="ARBA00047597"/>
    </source>
</evidence>
<sequence>MRIKEKKVTTKSTTTTTVGDSPEISRARSRRIMQNFLLVWLHDNLDENNNEFQLSLTELRAIVYTLEYFSDPDQCIDYLTSIKDEKIFLIVSGKFAENVVSLIHQMPQLDTIFGFFDNNNQQQEWSKQWLKVEGIHSSIQTICASLKKGTLECDHNALPISFVPMGTLEATIPSEHNLDQLEPSYMYSMLFKEIVLEIEENDTKAVHELVTYCRNQGISESQLGSFEREYHQKSPLWCYTRDSFLYGMLNKALRSLDMEVMMKMGFFIRQLHRQLEQLHKEQLCPHKKKFIVYRGQGLTQSDFQRLRETKGRLISFNNFLSTSKRKDVATLFVRSPMYRNEDIVGVLFFITIDHSKISTSTTRYARIDQYSAIQGEKEILFTMHTVFRVGEITRAVKNNRLWEVQLTITDDSDLQLAALTDAIKDEVQGSTGWSRMGKLMLKMGHFDQAEELYNELLQNASDSNDRAHIYYMLGMLKNHQGNYSESVTFYEKSLAIQRQCFPEEDPSFVSTYNNSGQVYHNMGDYSKALEFYKKSLKIIEISLPPNHPECASSYNNIGQVYNSMGEYSKALEYYKKAHKIREISLPPTHPDLASSCHNIGGVYDNMGEYSKALEYFEKAYEIREKSLLSTHPNMANSYNNIGCVYSSIGEYSKALEYCEKALKIREISLPSNHPSLAFSYNNLGEVFNNMGEYSKALEYYKKSHKIREISLPPTHPDLADSYLHFTACYEKMGDYMAALKSLKKAYEIQEKTFQEGNLAFASTFSLYGTAYKDLKKYSKALSYFEKCLKILEVALPEKHPDRAVTYSDIGDVHRLMGDYKKAVAFHQKAFNIQENVKCDPLDCATSYMDLGETYREMKDYSTALTYFEKGLKIREEKLAKNHPALAVIYHSMSKLYLSTEQYSMAMEYIQRTVNIGREKLPSTHPHLAEYRETFEEIRKKQ</sequence>
<keyword evidence="4" id="KW-0548">Nucleotidyltransferase</keyword>
<organism evidence="11 13">
    <name type="scientific">Rotaria socialis</name>
    <dbReference type="NCBI Taxonomy" id="392032"/>
    <lineage>
        <taxon>Eukaryota</taxon>
        <taxon>Metazoa</taxon>
        <taxon>Spiralia</taxon>
        <taxon>Gnathifera</taxon>
        <taxon>Rotifera</taxon>
        <taxon>Eurotatoria</taxon>
        <taxon>Bdelloidea</taxon>
        <taxon>Philodinida</taxon>
        <taxon>Philodinidae</taxon>
        <taxon>Rotaria</taxon>
    </lineage>
</organism>
<dbReference type="SUPFAM" id="SSF48452">
    <property type="entry name" value="TPR-like"/>
    <property type="match status" value="2"/>
</dbReference>
<comment type="similarity">
    <text evidence="1 9">Belongs to the Arg-specific ADP-ribosyltransferase family.</text>
</comment>
<dbReference type="Pfam" id="PF13424">
    <property type="entry name" value="TPR_12"/>
    <property type="match status" value="6"/>
</dbReference>
<dbReference type="GO" id="GO:0016779">
    <property type="term" value="F:nucleotidyltransferase activity"/>
    <property type="evidence" value="ECO:0007669"/>
    <property type="project" value="UniProtKB-KW"/>
</dbReference>
<evidence type="ECO:0000256" key="6">
    <source>
        <dbReference type="ARBA" id="ARBA00022803"/>
    </source>
</evidence>
<feature type="repeat" description="TPR" evidence="8">
    <location>
        <begin position="430"/>
        <end position="463"/>
    </location>
</feature>
<dbReference type="EMBL" id="CAJOBQ010000113">
    <property type="protein sequence ID" value="CAF4260771.1"/>
    <property type="molecule type" value="Genomic_DNA"/>
</dbReference>
<feature type="repeat" description="TPR" evidence="8">
    <location>
        <begin position="593"/>
        <end position="626"/>
    </location>
</feature>
<feature type="repeat" description="TPR" evidence="8">
    <location>
        <begin position="844"/>
        <end position="877"/>
    </location>
</feature>
<dbReference type="SUPFAM" id="SSF56399">
    <property type="entry name" value="ADP-ribosylation"/>
    <property type="match status" value="1"/>
</dbReference>
<name>A0A818DWG3_9BILA</name>
<evidence type="ECO:0000256" key="8">
    <source>
        <dbReference type="PROSITE-ProRule" id="PRU00339"/>
    </source>
</evidence>